<proteinExistence type="predicted"/>
<evidence type="ECO:0000313" key="2">
    <source>
        <dbReference type="Proteomes" id="UP000887577"/>
    </source>
</evidence>
<sequence>MYPEGESKVALASLNFVVGIGCISIILISLSIVPDCAGALSSQFLTYFVIQSTVHLGVLLVITLTVSFLLATNNLEATKEDSMDTFAGYTFLFGIIVVASLQFMISMHRYSRIIAPVLSLRIFSKLFVFSSILGSFLIASNKLVNYVVAKRLEIITFLAEII</sequence>
<feature type="transmembrane region" description="Helical" evidence="1">
    <location>
        <begin position="126"/>
        <end position="148"/>
    </location>
</feature>
<reference evidence="3" key="1">
    <citation type="submission" date="2022-11" db="UniProtKB">
        <authorList>
            <consortium name="WormBaseParasite"/>
        </authorList>
    </citation>
    <scope>IDENTIFICATION</scope>
</reference>
<evidence type="ECO:0000256" key="1">
    <source>
        <dbReference type="SAM" id="Phobius"/>
    </source>
</evidence>
<organism evidence="2 3">
    <name type="scientific">Panagrolaimus superbus</name>
    <dbReference type="NCBI Taxonomy" id="310955"/>
    <lineage>
        <taxon>Eukaryota</taxon>
        <taxon>Metazoa</taxon>
        <taxon>Ecdysozoa</taxon>
        <taxon>Nematoda</taxon>
        <taxon>Chromadorea</taxon>
        <taxon>Rhabditida</taxon>
        <taxon>Tylenchina</taxon>
        <taxon>Panagrolaimomorpha</taxon>
        <taxon>Panagrolaimoidea</taxon>
        <taxon>Panagrolaimidae</taxon>
        <taxon>Panagrolaimus</taxon>
    </lineage>
</organism>
<evidence type="ECO:0000313" key="3">
    <source>
        <dbReference type="WBParaSite" id="PSU_v2.g13554.t1"/>
    </source>
</evidence>
<keyword evidence="1" id="KW-1133">Transmembrane helix</keyword>
<feature type="transmembrane region" description="Helical" evidence="1">
    <location>
        <begin position="45"/>
        <end position="71"/>
    </location>
</feature>
<accession>A0A914Y017</accession>
<protein>
    <submittedName>
        <fullName evidence="3">Uncharacterized protein</fullName>
    </submittedName>
</protein>
<name>A0A914Y017_9BILA</name>
<feature type="transmembrane region" description="Helical" evidence="1">
    <location>
        <begin position="12"/>
        <end position="33"/>
    </location>
</feature>
<keyword evidence="2" id="KW-1185">Reference proteome</keyword>
<dbReference type="WBParaSite" id="PSU_v2.g13554.t1">
    <property type="protein sequence ID" value="PSU_v2.g13554.t1"/>
    <property type="gene ID" value="PSU_v2.g13554"/>
</dbReference>
<keyword evidence="1" id="KW-0472">Membrane</keyword>
<keyword evidence="1" id="KW-0812">Transmembrane</keyword>
<feature type="transmembrane region" description="Helical" evidence="1">
    <location>
        <begin position="86"/>
        <end position="105"/>
    </location>
</feature>
<dbReference type="Proteomes" id="UP000887577">
    <property type="component" value="Unplaced"/>
</dbReference>
<dbReference type="AlphaFoldDB" id="A0A914Y017"/>